<keyword evidence="1 4" id="KW-0808">Transferase</keyword>
<dbReference type="AlphaFoldDB" id="A0A2T2WY04"/>
<organism evidence="4 5">
    <name type="scientific">Sulfobacillus benefaciens</name>
    <dbReference type="NCBI Taxonomy" id="453960"/>
    <lineage>
        <taxon>Bacteria</taxon>
        <taxon>Bacillati</taxon>
        <taxon>Bacillota</taxon>
        <taxon>Clostridia</taxon>
        <taxon>Eubacteriales</taxon>
        <taxon>Clostridiales Family XVII. Incertae Sedis</taxon>
        <taxon>Sulfobacillus</taxon>
    </lineage>
</organism>
<dbReference type="PANTHER" id="PTHR43877">
    <property type="entry name" value="AMINOALKYLPHOSPHONATE N-ACETYLTRANSFERASE-RELATED-RELATED"/>
    <property type="match status" value="1"/>
</dbReference>
<sequence>MILIREMRPNDLPAIARVNIETFRTTHRGIVSDAFMETLSYEKAEQRFQLMLANKEKLSATFVAEDSSFLVGYAMGGLAREKVQTFDGELYGIYVLPAYHHRGIGRQLVSAVSKRLIEQGAHSMFVVAFSNNGAARQFYEALRGQQIHERTAEIGGANVEEVIYGWSSLDSLLHDSRL</sequence>
<feature type="domain" description="N-acetyltransferase" evidence="3">
    <location>
        <begin position="2"/>
        <end position="166"/>
    </location>
</feature>
<dbReference type="PANTHER" id="PTHR43877:SF1">
    <property type="entry name" value="ACETYLTRANSFERASE"/>
    <property type="match status" value="1"/>
</dbReference>
<dbReference type="EMBL" id="PXYT01000029">
    <property type="protein sequence ID" value="PSR27118.1"/>
    <property type="molecule type" value="Genomic_DNA"/>
</dbReference>
<dbReference type="PROSITE" id="PS51186">
    <property type="entry name" value="GNAT"/>
    <property type="match status" value="1"/>
</dbReference>
<dbReference type="InterPro" id="IPR000182">
    <property type="entry name" value="GNAT_dom"/>
</dbReference>
<dbReference type="Proteomes" id="UP000242699">
    <property type="component" value="Unassembled WGS sequence"/>
</dbReference>
<comment type="caution">
    <text evidence="4">The sequence shown here is derived from an EMBL/GenBank/DDBJ whole genome shotgun (WGS) entry which is preliminary data.</text>
</comment>
<dbReference type="Gene3D" id="3.40.630.30">
    <property type="match status" value="1"/>
</dbReference>
<dbReference type="CDD" id="cd04301">
    <property type="entry name" value="NAT_SF"/>
    <property type="match status" value="1"/>
</dbReference>
<protein>
    <submittedName>
        <fullName evidence="4">GNAT family N-acetyltransferase</fullName>
    </submittedName>
</protein>
<proteinExistence type="predicted"/>
<reference evidence="4 5" key="1">
    <citation type="journal article" date="2014" name="BMC Genomics">
        <title>Comparison of environmental and isolate Sulfobacillus genomes reveals diverse carbon, sulfur, nitrogen, and hydrogen metabolisms.</title>
        <authorList>
            <person name="Justice N.B."/>
            <person name="Norman A."/>
            <person name="Brown C.T."/>
            <person name="Singh A."/>
            <person name="Thomas B.C."/>
            <person name="Banfield J.F."/>
        </authorList>
    </citation>
    <scope>NUCLEOTIDE SEQUENCE [LARGE SCALE GENOMIC DNA]</scope>
    <source>
        <strain evidence="4">AMDSBA1</strain>
    </source>
</reference>
<accession>A0A2T2WY04</accession>
<dbReference type="Pfam" id="PF00583">
    <property type="entry name" value="Acetyltransf_1"/>
    <property type="match status" value="1"/>
</dbReference>
<evidence type="ECO:0000259" key="3">
    <source>
        <dbReference type="PROSITE" id="PS51186"/>
    </source>
</evidence>
<gene>
    <name evidence="4" type="ORF">C7B43_12370</name>
</gene>
<evidence type="ECO:0000256" key="1">
    <source>
        <dbReference type="ARBA" id="ARBA00022679"/>
    </source>
</evidence>
<evidence type="ECO:0000313" key="5">
    <source>
        <dbReference type="Proteomes" id="UP000242699"/>
    </source>
</evidence>
<keyword evidence="2" id="KW-0012">Acyltransferase</keyword>
<evidence type="ECO:0000313" key="4">
    <source>
        <dbReference type="EMBL" id="PSR27118.1"/>
    </source>
</evidence>
<evidence type="ECO:0000256" key="2">
    <source>
        <dbReference type="ARBA" id="ARBA00023315"/>
    </source>
</evidence>
<dbReference type="SUPFAM" id="SSF55729">
    <property type="entry name" value="Acyl-CoA N-acyltransferases (Nat)"/>
    <property type="match status" value="1"/>
</dbReference>
<name>A0A2T2WY04_9FIRM</name>
<dbReference type="InterPro" id="IPR050832">
    <property type="entry name" value="Bact_Acetyltransf"/>
</dbReference>
<dbReference type="GO" id="GO:0016747">
    <property type="term" value="F:acyltransferase activity, transferring groups other than amino-acyl groups"/>
    <property type="evidence" value="ECO:0007669"/>
    <property type="project" value="InterPro"/>
</dbReference>
<dbReference type="InterPro" id="IPR016181">
    <property type="entry name" value="Acyl_CoA_acyltransferase"/>
</dbReference>